<evidence type="ECO:0000256" key="4">
    <source>
        <dbReference type="ARBA" id="ARBA00022723"/>
    </source>
</evidence>
<evidence type="ECO:0000256" key="6">
    <source>
        <dbReference type="ARBA" id="ARBA00022833"/>
    </source>
</evidence>
<dbReference type="Gene3D" id="2.170.270.10">
    <property type="entry name" value="SET domain"/>
    <property type="match status" value="1"/>
</dbReference>
<evidence type="ECO:0000256" key="2">
    <source>
        <dbReference type="ARBA" id="ARBA00022679"/>
    </source>
</evidence>
<keyword evidence="2" id="KW-0808">Transferase</keyword>
<evidence type="ECO:0000259" key="7">
    <source>
        <dbReference type="PROSITE" id="PS50280"/>
    </source>
</evidence>
<protein>
    <submittedName>
        <fullName evidence="9">Uncharacterized protein LOC113510065</fullName>
    </submittedName>
</protein>
<dbReference type="Proteomes" id="UP001652740">
    <property type="component" value="Unplaced"/>
</dbReference>
<dbReference type="GeneID" id="113510065"/>
<evidence type="ECO:0000256" key="5">
    <source>
        <dbReference type="ARBA" id="ARBA00022771"/>
    </source>
</evidence>
<accession>A0ABM3N0X0</accession>
<dbReference type="PROSITE" id="PS50280">
    <property type="entry name" value="SET"/>
    <property type="match status" value="1"/>
</dbReference>
<dbReference type="InterPro" id="IPR001214">
    <property type="entry name" value="SET_dom"/>
</dbReference>
<keyword evidence="5" id="KW-0863">Zinc-finger</keyword>
<dbReference type="Pfam" id="PF00856">
    <property type="entry name" value="SET"/>
    <property type="match status" value="1"/>
</dbReference>
<evidence type="ECO:0000256" key="1">
    <source>
        <dbReference type="ARBA" id="ARBA00022603"/>
    </source>
</evidence>
<dbReference type="InterPro" id="IPR002893">
    <property type="entry name" value="Znf_MYND"/>
</dbReference>
<organism evidence="8 9">
    <name type="scientific">Galleria mellonella</name>
    <name type="common">Greater wax moth</name>
    <dbReference type="NCBI Taxonomy" id="7137"/>
    <lineage>
        <taxon>Eukaryota</taxon>
        <taxon>Metazoa</taxon>
        <taxon>Ecdysozoa</taxon>
        <taxon>Arthropoda</taxon>
        <taxon>Hexapoda</taxon>
        <taxon>Insecta</taxon>
        <taxon>Pterygota</taxon>
        <taxon>Neoptera</taxon>
        <taxon>Endopterygota</taxon>
        <taxon>Lepidoptera</taxon>
        <taxon>Glossata</taxon>
        <taxon>Ditrysia</taxon>
        <taxon>Pyraloidea</taxon>
        <taxon>Pyralidae</taxon>
        <taxon>Galleriinae</taxon>
        <taxon>Galleria</taxon>
    </lineage>
</organism>
<dbReference type="PANTHER" id="PTHR46165">
    <property type="entry name" value="SET AND MYND DOMAIN-CONTAINING PROTEIN 4"/>
    <property type="match status" value="1"/>
</dbReference>
<feature type="domain" description="SET" evidence="7">
    <location>
        <begin position="183"/>
        <end position="465"/>
    </location>
</feature>
<gene>
    <name evidence="9" type="primary">LOC113510065</name>
</gene>
<proteinExistence type="predicted"/>
<dbReference type="PANTHER" id="PTHR46165:SF6">
    <property type="entry name" value="SET AND MYND DOMAIN-CONTAINING PROTEIN 4-LIKE PROTEIN"/>
    <property type="match status" value="1"/>
</dbReference>
<name>A0ABM3N0X0_GALME</name>
<dbReference type="RefSeq" id="XP_052757185.1">
    <property type="nucleotide sequence ID" value="XM_052901225.1"/>
</dbReference>
<dbReference type="SUPFAM" id="SSF144232">
    <property type="entry name" value="HIT/MYND zinc finger-like"/>
    <property type="match status" value="1"/>
</dbReference>
<dbReference type="InterPro" id="IPR052097">
    <property type="entry name" value="SET-MYND_domain_protein"/>
</dbReference>
<keyword evidence="6" id="KW-0862">Zinc</keyword>
<reference evidence="9" key="1">
    <citation type="submission" date="2025-08" db="UniProtKB">
        <authorList>
            <consortium name="RefSeq"/>
        </authorList>
    </citation>
    <scope>IDENTIFICATION</scope>
    <source>
        <tissue evidence="9">Whole larvae</tissue>
    </source>
</reference>
<evidence type="ECO:0000256" key="3">
    <source>
        <dbReference type="ARBA" id="ARBA00022691"/>
    </source>
</evidence>
<keyword evidence="1" id="KW-0489">Methyltransferase</keyword>
<keyword evidence="3" id="KW-0949">S-adenosyl-L-methionine</keyword>
<keyword evidence="8" id="KW-1185">Reference proteome</keyword>
<dbReference type="InterPro" id="IPR046341">
    <property type="entry name" value="SET_dom_sf"/>
</dbReference>
<dbReference type="PROSITE" id="PS01360">
    <property type="entry name" value="ZF_MYND_1"/>
    <property type="match status" value="1"/>
</dbReference>
<sequence>MNDVCGKRLPEILTILASKGYLAKMYTALEDDGIASVIKIALDVVRNTEIVPLPDIRRKNSDKAASFIYEARAYLRSRCIDVALEKCNEMLLYAPKNSDHMFSVYYFRAKILCLVKAAIAGLNDIENCLAVMKPQDRDALEDLMKMKKELTSILPFENFKNLALQSSFGMDYFTFNMKRNKDINCAIADIGVVRENGLPKVVATKNIDVGKLVAVERAYVTHRNDMNQLISCYNCLKFNLNLIPCDGCCYALFCDEMCKKLCMDEFHRTECQIMDHIFPERSDARFVLPVRAALKMKQAKSWDELVAASQDLTADKLRNRSDSEIYDSRNTFSILNFNNGKHFVHGKIFNQSFYYAAIVNRLSEIPGYYPQDPKKRLEAMYALGSIMLHLFVTYPFEIEIINAAQNYLTNNVTSEPEPNFGWFSFANKLKHCCEPNLLVVGLNDKIGLVAVKPIKKGTELTICYMGHWYENIHHEGRKKKLFTALDVVCECRVCENNWSNQTTRSAKLEPEQLKSFRKWRATVGTVYPNSDKVHFKETCHALRVLQDLPNTEEHHQLFRQFRNSLNAFQYSVTENSIIMNSDFIHE</sequence>
<evidence type="ECO:0000313" key="8">
    <source>
        <dbReference type="Proteomes" id="UP001652740"/>
    </source>
</evidence>
<keyword evidence="4" id="KW-0479">Metal-binding</keyword>
<evidence type="ECO:0000313" key="9">
    <source>
        <dbReference type="RefSeq" id="XP_052757185.1"/>
    </source>
</evidence>
<dbReference type="SUPFAM" id="SSF82199">
    <property type="entry name" value="SET domain"/>
    <property type="match status" value="1"/>
</dbReference>